<dbReference type="Proteomes" id="UP000297729">
    <property type="component" value="Unassembled WGS sequence"/>
</dbReference>
<protein>
    <submittedName>
        <fullName evidence="3">BON domain-containing protein</fullName>
    </submittedName>
</protein>
<dbReference type="RefSeq" id="WP_135204132.1">
    <property type="nucleotide sequence ID" value="NZ_SPVG01000241.1"/>
</dbReference>
<organism evidence="3 4">
    <name type="scientific">Duganella callida</name>
    <dbReference type="NCBI Taxonomy" id="2561932"/>
    <lineage>
        <taxon>Bacteria</taxon>
        <taxon>Pseudomonadati</taxon>
        <taxon>Pseudomonadota</taxon>
        <taxon>Betaproteobacteria</taxon>
        <taxon>Burkholderiales</taxon>
        <taxon>Oxalobacteraceae</taxon>
        <taxon>Telluria group</taxon>
        <taxon>Duganella</taxon>
    </lineage>
</organism>
<dbReference type="AlphaFoldDB" id="A0A4Y9S8R9"/>
<comment type="caution">
    <text evidence="3">The sequence shown here is derived from an EMBL/GenBank/DDBJ whole genome shotgun (WGS) entry which is preliminary data.</text>
</comment>
<feature type="domain" description="BON" evidence="2">
    <location>
        <begin position="55"/>
        <end position="124"/>
    </location>
</feature>
<dbReference type="PANTHER" id="PTHR34606">
    <property type="entry name" value="BON DOMAIN-CONTAINING PROTEIN"/>
    <property type="match status" value="1"/>
</dbReference>
<keyword evidence="4" id="KW-1185">Reference proteome</keyword>
<name>A0A4Y9S8R9_9BURK</name>
<dbReference type="PANTHER" id="PTHR34606:SF4">
    <property type="entry name" value="OUTER MEMBRANE LIPOPROTEIN DOLP"/>
    <property type="match status" value="1"/>
</dbReference>
<dbReference type="InterPro" id="IPR051686">
    <property type="entry name" value="Lipoprotein_DolP"/>
</dbReference>
<evidence type="ECO:0000313" key="3">
    <source>
        <dbReference type="EMBL" id="TFW16152.1"/>
    </source>
</evidence>
<dbReference type="Gene3D" id="3.40.1520.20">
    <property type="match status" value="1"/>
</dbReference>
<reference evidence="3 4" key="1">
    <citation type="submission" date="2019-03" db="EMBL/GenBank/DDBJ databases">
        <title>Draft Genome Sequence of Duganella callidus sp. nov., a Novel Duganella Species Isolated from Cultivated Soil.</title>
        <authorList>
            <person name="Raths R."/>
            <person name="Peta V."/>
            <person name="Bucking H."/>
        </authorList>
    </citation>
    <scope>NUCLEOTIDE SEQUENCE [LARGE SCALE GENOMIC DNA]</scope>
    <source>
        <strain evidence="3 4">DN04</strain>
    </source>
</reference>
<dbReference type="InterPro" id="IPR007055">
    <property type="entry name" value="BON_dom"/>
</dbReference>
<evidence type="ECO:0000256" key="1">
    <source>
        <dbReference type="ARBA" id="ARBA00022729"/>
    </source>
</evidence>
<accession>A0A4Y9S8R9</accession>
<dbReference type="OrthoDB" id="5294487at2"/>
<evidence type="ECO:0000313" key="4">
    <source>
        <dbReference type="Proteomes" id="UP000297729"/>
    </source>
</evidence>
<dbReference type="Pfam" id="PF04972">
    <property type="entry name" value="BON"/>
    <property type="match status" value="2"/>
</dbReference>
<dbReference type="PROSITE" id="PS50914">
    <property type="entry name" value="BON"/>
    <property type="match status" value="2"/>
</dbReference>
<keyword evidence="1" id="KW-0732">Signal</keyword>
<sequence length="220" mass="23369">MSNPGVIWKKVQRPLAMSLLCGALLASLSGCVAVVAGGAISGTLAATDRRTLGAQTEDRAIEVKGQIKANNATGDAGHVNINSFNRRALLTGEVRDDAMKAAVEREVRSIEGVVEVINELEIAGPSSYTSRSSDAIITTKVKASLVDAKDISANSYQVVTERGVVYLQGRVTQREGQIGADIARGVSGVMKVVKVFEYISEEEWKTYQPKPANNSQSSSS</sequence>
<dbReference type="InterPro" id="IPR014004">
    <property type="entry name" value="Transpt-assoc_nodulatn_dom_bac"/>
</dbReference>
<evidence type="ECO:0000259" key="2">
    <source>
        <dbReference type="PROSITE" id="PS50914"/>
    </source>
</evidence>
<dbReference type="EMBL" id="SPVG01000241">
    <property type="protein sequence ID" value="TFW16152.1"/>
    <property type="molecule type" value="Genomic_DNA"/>
</dbReference>
<feature type="domain" description="BON" evidence="2">
    <location>
        <begin position="133"/>
        <end position="200"/>
    </location>
</feature>
<gene>
    <name evidence="3" type="ORF">E4L98_24390</name>
</gene>
<proteinExistence type="predicted"/>
<dbReference type="SMART" id="SM00749">
    <property type="entry name" value="BON"/>
    <property type="match status" value="2"/>
</dbReference>